<feature type="transmembrane region" description="Helical" evidence="1">
    <location>
        <begin position="94"/>
        <end position="113"/>
    </location>
</feature>
<feature type="transmembrane region" description="Helical" evidence="1">
    <location>
        <begin position="125"/>
        <end position="148"/>
    </location>
</feature>
<evidence type="ECO:0008006" key="4">
    <source>
        <dbReference type="Google" id="ProtNLM"/>
    </source>
</evidence>
<feature type="transmembrane region" description="Helical" evidence="1">
    <location>
        <begin position="154"/>
        <end position="172"/>
    </location>
</feature>
<evidence type="ECO:0000313" key="2">
    <source>
        <dbReference type="EMBL" id="AWV97789.1"/>
    </source>
</evidence>
<evidence type="ECO:0000256" key="1">
    <source>
        <dbReference type="SAM" id="Phobius"/>
    </source>
</evidence>
<reference evidence="2 3" key="1">
    <citation type="submission" date="2018-05" db="EMBL/GenBank/DDBJ databases">
        <title>Complete genome sequence of Arcticibacterium luteifluviistationis SM1504T, a cytophagaceae bacterium isolated from Arctic surface seawater.</title>
        <authorList>
            <person name="Li Y."/>
            <person name="Qin Q.-L."/>
        </authorList>
    </citation>
    <scope>NUCLEOTIDE SEQUENCE [LARGE SCALE GENOMIC DNA]</scope>
    <source>
        <strain evidence="2 3">SM1504</strain>
    </source>
</reference>
<dbReference type="RefSeq" id="WP_111370891.1">
    <property type="nucleotide sequence ID" value="NZ_CP029480.1"/>
</dbReference>
<evidence type="ECO:0000313" key="3">
    <source>
        <dbReference type="Proteomes" id="UP000249873"/>
    </source>
</evidence>
<keyword evidence="1" id="KW-1133">Transmembrane helix</keyword>
<sequence length="174" mass="19539">MKKILIAAAVGGLILLIWQTLSWTVLNIHGDMQTYSPNQDTILEFLGENLEEGFYYLPTVAPGESVGSMEDYMGKPWAQVFYHEAYDANMGANMFRGFIVNILAAALLAWMLLKMGNASFQTILFSSIAVGIIGYLTTNYATAIWFQTHTIPDLIDAVVSWTLVGLWFGWWLRK</sequence>
<dbReference type="OrthoDB" id="663225at2"/>
<keyword evidence="3" id="KW-1185">Reference proteome</keyword>
<dbReference type="EMBL" id="CP029480">
    <property type="protein sequence ID" value="AWV97789.1"/>
    <property type="molecule type" value="Genomic_DNA"/>
</dbReference>
<accession>A0A2Z4G974</accession>
<protein>
    <recommendedName>
        <fullName evidence="4">DUF1761 domain-containing protein</fullName>
    </recommendedName>
</protein>
<keyword evidence="1" id="KW-0812">Transmembrane</keyword>
<gene>
    <name evidence="2" type="ORF">DJ013_06240</name>
</gene>
<keyword evidence="1" id="KW-0472">Membrane</keyword>
<proteinExistence type="predicted"/>
<dbReference type="Proteomes" id="UP000249873">
    <property type="component" value="Chromosome"/>
</dbReference>
<organism evidence="2 3">
    <name type="scientific">Arcticibacterium luteifluviistationis</name>
    <dbReference type="NCBI Taxonomy" id="1784714"/>
    <lineage>
        <taxon>Bacteria</taxon>
        <taxon>Pseudomonadati</taxon>
        <taxon>Bacteroidota</taxon>
        <taxon>Cytophagia</taxon>
        <taxon>Cytophagales</taxon>
        <taxon>Leadbetterellaceae</taxon>
        <taxon>Arcticibacterium</taxon>
    </lineage>
</organism>
<dbReference type="AlphaFoldDB" id="A0A2Z4G974"/>
<dbReference type="KEGG" id="als:DJ013_06240"/>
<name>A0A2Z4G974_9BACT</name>